<name>A0A8S5TM16_9VIRU</name>
<protein>
    <submittedName>
        <fullName evidence="1">Uncharacterized protein</fullName>
    </submittedName>
</protein>
<dbReference type="EMBL" id="BK032857">
    <property type="protein sequence ID" value="DAF64341.1"/>
    <property type="molecule type" value="Genomic_DNA"/>
</dbReference>
<proteinExistence type="predicted"/>
<evidence type="ECO:0000313" key="1">
    <source>
        <dbReference type="EMBL" id="DAF64341.1"/>
    </source>
</evidence>
<sequence>MFVYLKNTSFLCPCRTQFIVLLILKYFPKKKFKIVCLFEKYFFPLPL</sequence>
<accession>A0A8S5TM16</accession>
<organism evidence="1">
    <name type="scientific">Microviridae sp. ctX401</name>
    <dbReference type="NCBI Taxonomy" id="2827644"/>
    <lineage>
        <taxon>Viruses</taxon>
        <taxon>Monodnaviria</taxon>
        <taxon>Sangervirae</taxon>
        <taxon>Phixviricota</taxon>
        <taxon>Malgrandaviricetes</taxon>
        <taxon>Petitvirales</taxon>
        <taxon>Microviridae</taxon>
    </lineage>
</organism>
<reference evidence="1" key="1">
    <citation type="journal article" date="2021" name="Proc. Natl. Acad. Sci. U.S.A.">
        <title>A Catalog of Tens of Thousands of Viruses from Human Metagenomes Reveals Hidden Associations with Chronic Diseases.</title>
        <authorList>
            <person name="Tisza M.J."/>
            <person name="Buck C.B."/>
        </authorList>
    </citation>
    <scope>NUCLEOTIDE SEQUENCE</scope>
    <source>
        <strain evidence="1">CtX401</strain>
    </source>
</reference>